<dbReference type="Pfam" id="PF26002">
    <property type="entry name" value="Beta-barrel_AprE"/>
    <property type="match status" value="1"/>
</dbReference>
<keyword evidence="3" id="KW-0813">Transport</keyword>
<reference evidence="10 11" key="1">
    <citation type="submission" date="2017-07" db="EMBL/GenBank/DDBJ databases">
        <title>Phylogenetic study on the rhizospheric bacterium Ochrobactrum sp. A44.</title>
        <authorList>
            <person name="Krzyzanowska D.M."/>
            <person name="Ossowicki A."/>
            <person name="Rajewska M."/>
            <person name="Maciag T."/>
            <person name="Kaczynski Z."/>
            <person name="Czerwicka M."/>
            <person name="Jafra S."/>
        </authorList>
    </citation>
    <scope>NUCLEOTIDE SEQUENCE [LARGE SCALE GENOMIC DNA]</scope>
    <source>
        <strain evidence="10 11">A44</strain>
        <plasmid evidence="10 11">unnamed1</plasmid>
    </source>
</reference>
<dbReference type="PRINTS" id="PR01490">
    <property type="entry name" value="RTXTOXIND"/>
</dbReference>
<evidence type="ECO:0000256" key="7">
    <source>
        <dbReference type="SAM" id="Phobius"/>
    </source>
</evidence>
<dbReference type="PANTHER" id="PTHR30386:SF26">
    <property type="entry name" value="TRANSPORT PROTEIN COMB"/>
    <property type="match status" value="1"/>
</dbReference>
<dbReference type="Proteomes" id="UP000215256">
    <property type="component" value="Plasmid unnamed1"/>
</dbReference>
<feature type="transmembrane region" description="Helical" evidence="7">
    <location>
        <begin position="20"/>
        <end position="38"/>
    </location>
</feature>
<keyword evidence="6 7" id="KW-0472">Membrane</keyword>
<evidence type="ECO:0000256" key="2">
    <source>
        <dbReference type="ARBA" id="ARBA00009477"/>
    </source>
</evidence>
<evidence type="ECO:0000256" key="6">
    <source>
        <dbReference type="ARBA" id="ARBA00023136"/>
    </source>
</evidence>
<evidence type="ECO:0000256" key="5">
    <source>
        <dbReference type="ARBA" id="ARBA00022989"/>
    </source>
</evidence>
<evidence type="ECO:0000256" key="3">
    <source>
        <dbReference type="ARBA" id="ARBA00022448"/>
    </source>
</evidence>
<evidence type="ECO:0000259" key="8">
    <source>
        <dbReference type="Pfam" id="PF25917"/>
    </source>
</evidence>
<dbReference type="InterPro" id="IPR006144">
    <property type="entry name" value="Secretion_HlyD_CS"/>
</dbReference>
<protein>
    <submittedName>
        <fullName evidence="10">Type I secretion membrane fusion, HlyD family protein</fullName>
    </submittedName>
</protein>
<dbReference type="Pfam" id="PF25917">
    <property type="entry name" value="BSH_RND"/>
    <property type="match status" value="1"/>
</dbReference>
<name>A0A248UP30_9HYPH</name>
<dbReference type="EMBL" id="CP022605">
    <property type="protein sequence ID" value="ASV88485.1"/>
    <property type="molecule type" value="Genomic_DNA"/>
</dbReference>
<dbReference type="GO" id="GO:0009306">
    <property type="term" value="P:protein secretion"/>
    <property type="evidence" value="ECO:0007669"/>
    <property type="project" value="InterPro"/>
</dbReference>
<comment type="similarity">
    <text evidence="2">Belongs to the membrane fusion protein (MFP) (TC 8.A.1) family.</text>
</comment>
<dbReference type="GO" id="GO:0016020">
    <property type="term" value="C:membrane"/>
    <property type="evidence" value="ECO:0007669"/>
    <property type="project" value="UniProtKB-SubCell"/>
</dbReference>
<dbReference type="AlphaFoldDB" id="A0A248UP30"/>
<dbReference type="SUPFAM" id="SSF111369">
    <property type="entry name" value="HlyD-like secretion proteins"/>
    <property type="match status" value="1"/>
</dbReference>
<sequence length="392" mass="43462">MSLPVSTTDERVTARAESRFVWLVFLLLALFLSWAWFFPLVEVSSGQGTVVPSSREQVIQSLDGGILTQISVKEGDIVERGQILAQLDPTRTASNVEEAAAKFHASIAAAARMRAELGDREEVVFPDELVGDEFAQLRANELALFKSRRESLRESMSGLTEGLELTRQELAIAEKLQSTGATSRVEVIKLRRESAQTKLEISRLRADLRVQTGEELQKVNAEAEVQASIMRGRADQLDRLVFRAPMRGIVKDIAVTTIGGVIPAGGQLMTLVPMDDQLLIEARISPRDIAFIHPGQDALVKVSAYDYAIFGGLAGEVVTISPNTVRDEVKQDLVFYRAFIRTHEDFLTNKAGARFPIVPGMIATVDIRTGEKTVWQYLIKPFNRAQEALRER</sequence>
<proteinExistence type="inferred from homology"/>
<dbReference type="InterPro" id="IPR058625">
    <property type="entry name" value="MdtA-like_BSH"/>
</dbReference>
<keyword evidence="10" id="KW-0614">Plasmid</keyword>
<accession>A0A248UP30</accession>
<geneLocation type="plasmid" evidence="10 11">
    <name>unnamed1</name>
</geneLocation>
<organism evidence="10 11">
    <name type="scientific">Ochrobactrum quorumnocens</name>
    <dbReference type="NCBI Taxonomy" id="271865"/>
    <lineage>
        <taxon>Bacteria</taxon>
        <taxon>Pseudomonadati</taxon>
        <taxon>Pseudomonadota</taxon>
        <taxon>Alphaproteobacteria</taxon>
        <taxon>Hyphomicrobiales</taxon>
        <taxon>Brucellaceae</taxon>
        <taxon>Brucella/Ochrobactrum group</taxon>
        <taxon>Ochrobactrum</taxon>
    </lineage>
</organism>
<evidence type="ECO:0000256" key="4">
    <source>
        <dbReference type="ARBA" id="ARBA00022692"/>
    </source>
</evidence>
<dbReference type="InterPro" id="IPR050739">
    <property type="entry name" value="MFP"/>
</dbReference>
<dbReference type="PANTHER" id="PTHR30386">
    <property type="entry name" value="MEMBRANE FUSION SUBUNIT OF EMRAB-TOLC MULTIDRUG EFFLUX PUMP"/>
    <property type="match status" value="1"/>
</dbReference>
<dbReference type="RefSeq" id="WP_095448767.1">
    <property type="nucleotide sequence ID" value="NZ_CP022605.1"/>
</dbReference>
<dbReference type="Gene3D" id="2.40.50.100">
    <property type="match status" value="1"/>
</dbReference>
<dbReference type="PROSITE" id="PS00543">
    <property type="entry name" value="HLYD_FAMILY"/>
    <property type="match status" value="1"/>
</dbReference>
<gene>
    <name evidence="10" type="ORF">CES85_3752</name>
</gene>
<keyword evidence="5 7" id="KW-1133">Transmembrane helix</keyword>
<evidence type="ECO:0000313" key="11">
    <source>
        <dbReference type="Proteomes" id="UP000215256"/>
    </source>
</evidence>
<evidence type="ECO:0000256" key="1">
    <source>
        <dbReference type="ARBA" id="ARBA00004167"/>
    </source>
</evidence>
<comment type="subcellular location">
    <subcellularLocation>
        <location evidence="1">Membrane</location>
        <topology evidence="1">Single-pass membrane protein</topology>
    </subcellularLocation>
</comment>
<feature type="domain" description="AprE-like beta-barrel" evidence="9">
    <location>
        <begin position="278"/>
        <end position="370"/>
    </location>
</feature>
<dbReference type="InterPro" id="IPR058982">
    <property type="entry name" value="Beta-barrel_AprE"/>
</dbReference>
<keyword evidence="4 7" id="KW-0812">Transmembrane</keyword>
<dbReference type="KEGG" id="och:CES85_3752"/>
<dbReference type="OrthoDB" id="9810980at2"/>
<evidence type="ECO:0000313" key="10">
    <source>
        <dbReference type="EMBL" id="ASV88485.1"/>
    </source>
</evidence>
<evidence type="ECO:0000259" key="9">
    <source>
        <dbReference type="Pfam" id="PF26002"/>
    </source>
</evidence>
<dbReference type="Gene3D" id="2.40.30.170">
    <property type="match status" value="1"/>
</dbReference>
<feature type="domain" description="Multidrug resistance protein MdtA-like barrel-sandwich hybrid" evidence="8">
    <location>
        <begin position="64"/>
        <end position="270"/>
    </location>
</feature>